<dbReference type="AlphaFoldDB" id="A0AAV7KU42"/>
<feature type="region of interest" description="Disordered" evidence="1">
    <location>
        <begin position="1"/>
        <end position="67"/>
    </location>
</feature>
<proteinExistence type="predicted"/>
<evidence type="ECO:0000313" key="2">
    <source>
        <dbReference type="EMBL" id="KAJ1082737.1"/>
    </source>
</evidence>
<evidence type="ECO:0000256" key="1">
    <source>
        <dbReference type="SAM" id="MobiDB-lite"/>
    </source>
</evidence>
<reference evidence="2" key="1">
    <citation type="journal article" date="2022" name="bioRxiv">
        <title>Sequencing and chromosome-scale assembly of the giantPleurodeles waltlgenome.</title>
        <authorList>
            <person name="Brown T."/>
            <person name="Elewa A."/>
            <person name="Iarovenko S."/>
            <person name="Subramanian E."/>
            <person name="Araus A.J."/>
            <person name="Petzold A."/>
            <person name="Susuki M."/>
            <person name="Suzuki K.-i.T."/>
            <person name="Hayashi T."/>
            <person name="Toyoda A."/>
            <person name="Oliveira C."/>
            <person name="Osipova E."/>
            <person name="Leigh N.D."/>
            <person name="Simon A."/>
            <person name="Yun M.H."/>
        </authorList>
    </citation>
    <scope>NUCLEOTIDE SEQUENCE</scope>
    <source>
        <strain evidence="2">20211129_DDA</strain>
        <tissue evidence="2">Liver</tissue>
    </source>
</reference>
<accession>A0AAV7KU42</accession>
<keyword evidence="3" id="KW-1185">Reference proteome</keyword>
<protein>
    <submittedName>
        <fullName evidence="2">Uncharacterized protein</fullName>
    </submittedName>
</protein>
<gene>
    <name evidence="2" type="ORF">NDU88_002902</name>
</gene>
<dbReference type="Proteomes" id="UP001066276">
    <property type="component" value="Chromosome 12"/>
</dbReference>
<evidence type="ECO:0000313" key="3">
    <source>
        <dbReference type="Proteomes" id="UP001066276"/>
    </source>
</evidence>
<name>A0AAV7KU42_PLEWA</name>
<organism evidence="2 3">
    <name type="scientific">Pleurodeles waltl</name>
    <name type="common">Iberian ribbed newt</name>
    <dbReference type="NCBI Taxonomy" id="8319"/>
    <lineage>
        <taxon>Eukaryota</taxon>
        <taxon>Metazoa</taxon>
        <taxon>Chordata</taxon>
        <taxon>Craniata</taxon>
        <taxon>Vertebrata</taxon>
        <taxon>Euteleostomi</taxon>
        <taxon>Amphibia</taxon>
        <taxon>Batrachia</taxon>
        <taxon>Caudata</taxon>
        <taxon>Salamandroidea</taxon>
        <taxon>Salamandridae</taxon>
        <taxon>Pleurodelinae</taxon>
        <taxon>Pleurodeles</taxon>
    </lineage>
</organism>
<comment type="caution">
    <text evidence="2">The sequence shown here is derived from an EMBL/GenBank/DDBJ whole genome shotgun (WGS) entry which is preliminary data.</text>
</comment>
<sequence>MNGSRPRAPHPGAEAGGLVSGQAQVGRHRELPSAVNAGRTAGLTGPRAVESHPPRATIQVPKQGGAV</sequence>
<dbReference type="EMBL" id="JANPWB010000016">
    <property type="protein sequence ID" value="KAJ1082737.1"/>
    <property type="molecule type" value="Genomic_DNA"/>
</dbReference>